<dbReference type="CDD" id="cd06587">
    <property type="entry name" value="VOC"/>
    <property type="match status" value="1"/>
</dbReference>
<dbReference type="PROSITE" id="PS51819">
    <property type="entry name" value="VOC"/>
    <property type="match status" value="1"/>
</dbReference>
<dbReference type="Pfam" id="PF18029">
    <property type="entry name" value="Glyoxalase_6"/>
    <property type="match status" value="1"/>
</dbReference>
<gene>
    <name evidence="3" type="ORF">KGA66_02380</name>
</gene>
<evidence type="ECO:0000313" key="4">
    <source>
        <dbReference type="Proteomes" id="UP000677913"/>
    </source>
</evidence>
<dbReference type="InterPro" id="IPR037523">
    <property type="entry name" value="VOC_core"/>
</dbReference>
<proteinExistence type="predicted"/>
<dbReference type="Proteomes" id="UP000677913">
    <property type="component" value="Unassembled WGS sequence"/>
</dbReference>
<evidence type="ECO:0000256" key="1">
    <source>
        <dbReference type="SAM" id="MobiDB-lite"/>
    </source>
</evidence>
<feature type="domain" description="VOC" evidence="2">
    <location>
        <begin position="159"/>
        <end position="273"/>
    </location>
</feature>
<comment type="caution">
    <text evidence="3">The sequence shown here is derived from an EMBL/GenBank/DDBJ whole genome shotgun (WGS) entry which is preliminary data.</text>
</comment>
<dbReference type="PANTHER" id="PTHR35908:SF1">
    <property type="entry name" value="CONSERVED PROTEIN"/>
    <property type="match status" value="1"/>
</dbReference>
<dbReference type="InterPro" id="IPR041581">
    <property type="entry name" value="Glyoxalase_6"/>
</dbReference>
<accession>A0A8J7WIE4</accession>
<feature type="compositionally biased region" description="Basic and acidic residues" evidence="1">
    <location>
        <begin position="107"/>
        <end position="122"/>
    </location>
</feature>
<evidence type="ECO:0000313" key="3">
    <source>
        <dbReference type="EMBL" id="MBS2961878.1"/>
    </source>
</evidence>
<feature type="compositionally biased region" description="Polar residues" evidence="1">
    <location>
        <begin position="126"/>
        <end position="135"/>
    </location>
</feature>
<dbReference type="EMBL" id="JAGSXH010000004">
    <property type="protein sequence ID" value="MBS2961878.1"/>
    <property type="molecule type" value="Genomic_DNA"/>
</dbReference>
<protein>
    <recommendedName>
        <fullName evidence="2">VOC domain-containing protein</fullName>
    </recommendedName>
</protein>
<dbReference type="SUPFAM" id="SSF54593">
    <property type="entry name" value="Glyoxalase/Bleomycin resistance protein/Dihydroxybiphenyl dioxygenase"/>
    <property type="match status" value="1"/>
</dbReference>
<sequence>MSAIRALHQLEAQEASITRFSTSQEAVASKNLAGPRPAEAAGSPSPLSVRGGRPASVPLRFAVIVCARSRLKAGADLKRHGAIRLSEAGVSVAAGDELTSSGNDYASDERRSAHSLGRDRFPARQPASQPASQPGRSAVGGRRSTPGVTARSALAMIVSIAALTVDCADAAAMGVFYRAAGGGEVTHSDADSCWVALGGLLLVFRAVPGYRPPTWPAPDVPVQMHFEFYVEDLDEAQDHLVGLGATVPAHQPHPEALRTLLDPAGHPFCIATRR</sequence>
<dbReference type="InterPro" id="IPR029068">
    <property type="entry name" value="Glyas_Bleomycin-R_OHBP_Dase"/>
</dbReference>
<dbReference type="Gene3D" id="3.10.180.10">
    <property type="entry name" value="2,3-Dihydroxybiphenyl 1,2-Dioxygenase, domain 1"/>
    <property type="match status" value="1"/>
</dbReference>
<evidence type="ECO:0000259" key="2">
    <source>
        <dbReference type="PROSITE" id="PS51819"/>
    </source>
</evidence>
<dbReference type="PANTHER" id="PTHR35908">
    <property type="entry name" value="HYPOTHETICAL FUSION PROTEIN"/>
    <property type="match status" value="1"/>
</dbReference>
<feature type="region of interest" description="Disordered" evidence="1">
    <location>
        <begin position="97"/>
        <end position="145"/>
    </location>
</feature>
<keyword evidence="4" id="KW-1185">Reference proteome</keyword>
<organism evidence="3 4">
    <name type="scientific">Actinocrinis puniceicyclus</name>
    <dbReference type="NCBI Taxonomy" id="977794"/>
    <lineage>
        <taxon>Bacteria</taxon>
        <taxon>Bacillati</taxon>
        <taxon>Actinomycetota</taxon>
        <taxon>Actinomycetes</taxon>
        <taxon>Catenulisporales</taxon>
        <taxon>Actinospicaceae</taxon>
        <taxon>Actinocrinis</taxon>
    </lineage>
</organism>
<feature type="region of interest" description="Disordered" evidence="1">
    <location>
        <begin position="26"/>
        <end position="52"/>
    </location>
</feature>
<dbReference type="AlphaFoldDB" id="A0A8J7WIE4"/>
<reference evidence="3" key="1">
    <citation type="submission" date="2021-04" db="EMBL/GenBank/DDBJ databases">
        <title>Genome based classification of Actinospica acidithermotolerans sp. nov., an actinobacterium isolated from an Indonesian hot spring.</title>
        <authorList>
            <person name="Kusuma A.B."/>
            <person name="Putra K.E."/>
            <person name="Nafisah S."/>
            <person name="Loh J."/>
            <person name="Nouioui I."/>
            <person name="Goodfellow M."/>
        </authorList>
    </citation>
    <scope>NUCLEOTIDE SEQUENCE</scope>
    <source>
        <strain evidence="3">DSM 45618</strain>
    </source>
</reference>
<dbReference type="RefSeq" id="WP_211463963.1">
    <property type="nucleotide sequence ID" value="NZ_JAGSXH010000004.1"/>
</dbReference>
<name>A0A8J7WIE4_9ACTN</name>